<accession>A0ABQ6I5F1</accession>
<dbReference type="Gene3D" id="3.90.180.10">
    <property type="entry name" value="Medium-chain alcohol dehydrogenases, catalytic domain"/>
    <property type="match status" value="1"/>
</dbReference>
<evidence type="ECO:0000313" key="1">
    <source>
        <dbReference type="EMBL" id="GMA25442.1"/>
    </source>
</evidence>
<dbReference type="InterPro" id="IPR036291">
    <property type="entry name" value="NAD(P)-bd_dom_sf"/>
</dbReference>
<keyword evidence="2" id="KW-1185">Reference proteome</keyword>
<dbReference type="SUPFAM" id="SSF51735">
    <property type="entry name" value="NAD(P)-binding Rossmann-fold domains"/>
    <property type="match status" value="1"/>
</dbReference>
<dbReference type="Proteomes" id="UP001157091">
    <property type="component" value="Unassembled WGS sequence"/>
</dbReference>
<sequence length="174" mass="18668">MLLQLVRARAPRVRTIATASGDDAVRWVRGLGAAETVDHRSGDLGEQVLALAPDGVRWVFTSHSAGQVETYARVVAPFGAVVAIDDGPRDVAPLKERSIAWHWEFMFTDPLHAPRSTRQGAILDAVADLVDAGVVRPTVTTTLGPLAVDTLREAHRLVETGHVTGKVVVAGWPD</sequence>
<dbReference type="Gene3D" id="3.40.50.720">
    <property type="entry name" value="NAD(P)-binding Rossmann-like Domain"/>
    <property type="match status" value="1"/>
</dbReference>
<evidence type="ECO:0008006" key="3">
    <source>
        <dbReference type="Google" id="ProtNLM"/>
    </source>
</evidence>
<dbReference type="RefSeq" id="WP_284294037.1">
    <property type="nucleotide sequence ID" value="NZ_BSUK01000001.1"/>
</dbReference>
<reference evidence="2" key="1">
    <citation type="journal article" date="2019" name="Int. J. Syst. Evol. Microbiol.">
        <title>The Global Catalogue of Microorganisms (GCM) 10K type strain sequencing project: providing services to taxonomists for standard genome sequencing and annotation.</title>
        <authorList>
            <consortium name="The Broad Institute Genomics Platform"/>
            <consortium name="The Broad Institute Genome Sequencing Center for Infectious Disease"/>
            <person name="Wu L."/>
            <person name="Ma J."/>
        </authorList>
    </citation>
    <scope>NUCLEOTIDE SEQUENCE [LARGE SCALE GENOMIC DNA]</scope>
    <source>
        <strain evidence="2">NBRC 106348</strain>
    </source>
</reference>
<proteinExistence type="predicted"/>
<protein>
    <recommendedName>
        <fullName evidence="3">Zinc-binding alcohol dehydrogenase family protein</fullName>
    </recommendedName>
</protein>
<dbReference type="Pfam" id="PF13602">
    <property type="entry name" value="ADH_zinc_N_2"/>
    <property type="match status" value="1"/>
</dbReference>
<organism evidence="1 2">
    <name type="scientific">Luteimicrobium album</name>
    <dbReference type="NCBI Taxonomy" id="1054550"/>
    <lineage>
        <taxon>Bacteria</taxon>
        <taxon>Bacillati</taxon>
        <taxon>Actinomycetota</taxon>
        <taxon>Actinomycetes</taxon>
        <taxon>Micrococcales</taxon>
        <taxon>Luteimicrobium</taxon>
    </lineage>
</organism>
<gene>
    <name evidence="1" type="ORF">GCM10025864_32010</name>
</gene>
<comment type="caution">
    <text evidence="1">The sequence shown here is derived from an EMBL/GenBank/DDBJ whole genome shotgun (WGS) entry which is preliminary data.</text>
</comment>
<dbReference type="EMBL" id="BSUK01000001">
    <property type="protein sequence ID" value="GMA25442.1"/>
    <property type="molecule type" value="Genomic_DNA"/>
</dbReference>
<evidence type="ECO:0000313" key="2">
    <source>
        <dbReference type="Proteomes" id="UP001157091"/>
    </source>
</evidence>
<name>A0ABQ6I5F1_9MICO</name>